<gene>
    <name evidence="5" type="ORF">DFA_07711</name>
</gene>
<dbReference type="PROSITE" id="PS51914">
    <property type="entry name" value="MRH"/>
    <property type="match status" value="1"/>
</dbReference>
<evidence type="ECO:0000256" key="2">
    <source>
        <dbReference type="ARBA" id="ARBA00023157"/>
    </source>
</evidence>
<reference evidence="6" key="1">
    <citation type="journal article" date="2011" name="Genome Res.">
        <title>Phylogeny-wide analysis of social amoeba genomes highlights ancient origins for complex intercellular communication.</title>
        <authorList>
            <person name="Heidel A.J."/>
            <person name="Lawal H.M."/>
            <person name="Felder M."/>
            <person name="Schilde C."/>
            <person name="Helps N.R."/>
            <person name="Tunggal B."/>
            <person name="Rivero F."/>
            <person name="John U."/>
            <person name="Schleicher M."/>
            <person name="Eichinger L."/>
            <person name="Platzer M."/>
            <person name="Noegel A.A."/>
            <person name="Schaap P."/>
            <person name="Gloeckner G."/>
        </authorList>
    </citation>
    <scope>NUCLEOTIDE SEQUENCE [LARGE SCALE GENOMIC DNA]</scope>
    <source>
        <strain evidence="6">SH3</strain>
    </source>
</reference>
<dbReference type="Gene3D" id="2.70.130.10">
    <property type="entry name" value="Mannose-6-phosphate receptor binding domain"/>
    <property type="match status" value="1"/>
</dbReference>
<dbReference type="KEGG" id="dfa:DFA_07711"/>
<dbReference type="Proteomes" id="UP000007797">
    <property type="component" value="Unassembled WGS sequence"/>
</dbReference>
<evidence type="ECO:0000256" key="3">
    <source>
        <dbReference type="SAM" id="SignalP"/>
    </source>
</evidence>
<dbReference type="Gene3D" id="1.20.190.10">
    <property type="entry name" value="Pesticidal crystal protein, N-terminal domain"/>
    <property type="match status" value="1"/>
</dbReference>
<proteinExistence type="predicted"/>
<sequence length="1341" mass="146775">MINRKRTITYLFIALLLMTNIVIGQQDPCTAIGDLDSYEAGIAWNKMVDAATGALGSAVGVVAGGAVGGAVSALAGQLAKMFDVRTDTTELLAKYIKDTIVYAIECNDLMTMQVDLKAILASFKESYFVCMEAGPNDIRVKCGDPSGERDKSAFATYFRNLYLFPLKSKFFFGVSDETKSLNVKAAALPLFVQYTNLYLGLLRDQIADVYKIGYTYEEKNYLQSLLATFATDASNHVNDIYSRYTATLNNAATLPVDEYNKVAQYVIMMALGVHDQAYYWNYLDPIKYPYGAPPRPIKTMYSPLVGKLQTYSVYQVSSANEGTVPSGMSFPNPLKANTNPCMATRMPSVGQIKVYDQHQYITITHNYVDGVTGLRFIQNVPPFTSALAGFDEVTGDTVVLAGTVVYYKPDYINSVTTYYGDYINRVSFNSSKGFVSQAIGDTKTSPSTVTTTYGDGYYLSGACVGSRYIGNVLQDGATLTSNSQAASSIIYLFSTVPIPSKPKIPVIIYKYHQALSWMSMSARLSIYRDPQSPELVGQVFGAFTYNSGDTSTSTVYQFSSKTATPGQTIYQYHIGSNPTAIDGTLFTEDGPVFNVFTTAAADRTPIYRHASTVGYFQAMSHEHYIPGFVNQGIAWYSVTSAVNTDAHTKGPEDNVFKQLKNNFYNNLCLSASATTGKPSLRSCDHTNGLQIWRFTLRPTARMLTNTLTKLHLHQSLDNTILADFSNDQSYHKFIYTASSSNQFTIKNTNSGKCLSAPSTCFFTDGNGYRYDLSPLSSAAYNVSLTSNYDTDNNNYRMFFSVCNASPPSCNDATLQSCQYSPKSGAIFATGVSSTQNLVTIGSGLGKGINLRYTQSTRTFITKFQCAATATPFTCTESPAQTYTCTISHPSACGSKDLSNEIAADLPYVTCDSTDQKQLWSVPTPTASVHTDKAIGFELGALMDYNEVFGPNTIYSSVFPNYQLNANGGVSAGLTLGQGNFKLFRSDSGMIWTSNEAVDSKLTYMATLQGDGNLCIAPIMSGAATYCTYTQNLGATMVNILQPGAYGREWGIVMTNAAGKMVWGRFGAAQSNRIALIPGSFLDTLDPNNREIKSGQFITNGRDYLSASLEVSDMTMTIYFTNRSPRSSNPFTQWRVDYRNSNYVTAALEVTTKGACIHGVNAAGSKSLGWCIDGANTNDYPTMRYLQIPPPGSHSENEGETAVVYRTATGAVVWGKFKVSGLYDNYSLYPTEKTDNFMGSSFLFASYGQLSYTLTNLKTNQVLSQSPASRQRCRKGWQSNGIFEVIYSYNINDCSYGQWDALVYGNSKPGRGNRFIMVASMPEMVLVDGVDRYLEGTSYSTL</sequence>
<dbReference type="GO" id="GO:0090729">
    <property type="term" value="F:toxin activity"/>
    <property type="evidence" value="ECO:0007669"/>
    <property type="project" value="InterPro"/>
</dbReference>
<name>F4Q2V7_CACFS</name>
<dbReference type="SUPFAM" id="SSF50911">
    <property type="entry name" value="Mannose 6-phosphate receptor domain"/>
    <property type="match status" value="1"/>
</dbReference>
<feature type="chain" id="PRO_5003320543" description="MRH domain-containing protein" evidence="3">
    <location>
        <begin position="25"/>
        <end position="1341"/>
    </location>
</feature>
<evidence type="ECO:0000313" key="6">
    <source>
        <dbReference type="Proteomes" id="UP000007797"/>
    </source>
</evidence>
<dbReference type="InterPro" id="IPR036716">
    <property type="entry name" value="Pest_crys_N_sf"/>
</dbReference>
<dbReference type="InterPro" id="IPR044865">
    <property type="entry name" value="MRH_dom"/>
</dbReference>
<dbReference type="InterPro" id="IPR009011">
    <property type="entry name" value="Man6P_isomerase_rcpt-bd_dom_sf"/>
</dbReference>
<dbReference type="EMBL" id="GL883021">
    <property type="protein sequence ID" value="EGG16733.1"/>
    <property type="molecule type" value="Genomic_DNA"/>
</dbReference>
<dbReference type="OMA" id="PLESICP"/>
<dbReference type="OrthoDB" id="24027at2759"/>
<dbReference type="RefSeq" id="XP_004355207.1">
    <property type="nucleotide sequence ID" value="XM_004355155.1"/>
</dbReference>
<evidence type="ECO:0000259" key="4">
    <source>
        <dbReference type="PROSITE" id="PS51914"/>
    </source>
</evidence>
<evidence type="ECO:0000256" key="1">
    <source>
        <dbReference type="ARBA" id="ARBA00022729"/>
    </source>
</evidence>
<dbReference type="InterPro" id="IPR005639">
    <property type="entry name" value="Pest_crys_dom_I"/>
</dbReference>
<dbReference type="InterPro" id="IPR036426">
    <property type="entry name" value="Bulb-type_lectin_dom_sf"/>
</dbReference>
<dbReference type="SUPFAM" id="SSF51110">
    <property type="entry name" value="alpha-D-mannose-specific plant lectins"/>
    <property type="match status" value="1"/>
</dbReference>
<dbReference type="SUPFAM" id="SSF56849">
    <property type="entry name" value="delta-Endotoxin (insectocide), N-terminal domain"/>
    <property type="match status" value="1"/>
</dbReference>
<dbReference type="GO" id="GO:0001907">
    <property type="term" value="P:symbiont-mediated killing of host cell"/>
    <property type="evidence" value="ECO:0007669"/>
    <property type="project" value="InterPro"/>
</dbReference>
<dbReference type="Pfam" id="PF03945">
    <property type="entry name" value="Endotoxin_N"/>
    <property type="match status" value="1"/>
</dbReference>
<organism evidence="5 6">
    <name type="scientific">Cavenderia fasciculata</name>
    <name type="common">Slime mold</name>
    <name type="synonym">Dictyostelium fasciculatum</name>
    <dbReference type="NCBI Taxonomy" id="261658"/>
    <lineage>
        <taxon>Eukaryota</taxon>
        <taxon>Amoebozoa</taxon>
        <taxon>Evosea</taxon>
        <taxon>Eumycetozoa</taxon>
        <taxon>Dictyostelia</taxon>
        <taxon>Acytosteliales</taxon>
        <taxon>Cavenderiaceae</taxon>
        <taxon>Cavenderia</taxon>
    </lineage>
</organism>
<dbReference type="InterPro" id="IPR035992">
    <property type="entry name" value="Ricin_B-like_lectins"/>
</dbReference>
<dbReference type="GeneID" id="14868653"/>
<keyword evidence="6" id="KW-1185">Reference proteome</keyword>
<feature type="domain" description="MRH" evidence="4">
    <location>
        <begin position="758"/>
        <end position="894"/>
    </location>
</feature>
<dbReference type="SUPFAM" id="SSF50370">
    <property type="entry name" value="Ricin B-like lectins"/>
    <property type="match status" value="1"/>
</dbReference>
<evidence type="ECO:0000313" key="5">
    <source>
        <dbReference type="EMBL" id="EGG16733.1"/>
    </source>
</evidence>
<keyword evidence="1 3" id="KW-0732">Signal</keyword>
<feature type="signal peptide" evidence="3">
    <location>
        <begin position="1"/>
        <end position="24"/>
    </location>
</feature>
<protein>
    <recommendedName>
        <fullName evidence="4">MRH domain-containing protein</fullName>
    </recommendedName>
</protein>
<keyword evidence="2" id="KW-1015">Disulfide bond</keyword>
<accession>F4Q2V7</accession>